<evidence type="ECO:0000256" key="3">
    <source>
        <dbReference type="ARBA" id="ARBA00022679"/>
    </source>
</evidence>
<dbReference type="EMBL" id="CP000875">
    <property type="protein sequence ID" value="ABX06766.1"/>
    <property type="molecule type" value="Genomic_DNA"/>
</dbReference>
<evidence type="ECO:0000256" key="1">
    <source>
        <dbReference type="ARBA" id="ARBA00008361"/>
    </source>
</evidence>
<dbReference type="InterPro" id="IPR029063">
    <property type="entry name" value="SAM-dependent_MTases_sf"/>
</dbReference>
<keyword evidence="2 5" id="KW-0489">Methyltransferase</keyword>
<dbReference type="GO" id="GO:0008757">
    <property type="term" value="F:S-adenosylmethionine-dependent methyltransferase activity"/>
    <property type="evidence" value="ECO:0007669"/>
    <property type="project" value="InterPro"/>
</dbReference>
<evidence type="ECO:0000256" key="2">
    <source>
        <dbReference type="ARBA" id="ARBA00022603"/>
    </source>
</evidence>
<dbReference type="eggNOG" id="COG2226">
    <property type="taxonomic scope" value="Bacteria"/>
</dbReference>
<sequence>MTDSSAVWVGEAKRYDQTRPTPPLVLIDILTQLIHIPCPELVVDLGCGTGRSTTIWNERAAQVIGIEPSEPMRSVAIQNLATLTSSTTISYQDGVAHQTGFESNSVDIVTCAQAFHWMEPTATLAEIARILRPGGVFAAYDYSWPPTIHWEIDQIFQEVDRRFEHLIATRGTPAERPGWAKEQHLERMQQSRVFQHTQELVLHHCEYGDANRFIGLILSSGYSHQLKHGTVTEQEIGFDRLRQVAHELIGKQPIPWYFSYHVRIGIR</sequence>
<dbReference type="CDD" id="cd02440">
    <property type="entry name" value="AdoMet_MTases"/>
    <property type="match status" value="1"/>
</dbReference>
<dbReference type="BioCyc" id="HAUR316274:GHYA-4180-MONOMER"/>
<dbReference type="HOGENOM" id="CLU_049344_6_0_0"/>
<evidence type="ECO:0000313" key="6">
    <source>
        <dbReference type="Proteomes" id="UP000000787"/>
    </source>
</evidence>
<dbReference type="PANTHER" id="PTHR44942">
    <property type="entry name" value="METHYLTRANSF_11 DOMAIN-CONTAINING PROTEIN"/>
    <property type="match status" value="1"/>
</dbReference>
<keyword evidence="3" id="KW-0808">Transferase</keyword>
<gene>
    <name evidence="5" type="ordered locus">Haur_4134</name>
</gene>
<dbReference type="STRING" id="316274.Haur_4134"/>
<dbReference type="InterPro" id="IPR013216">
    <property type="entry name" value="Methyltransf_11"/>
</dbReference>
<evidence type="ECO:0000259" key="4">
    <source>
        <dbReference type="Pfam" id="PF08241"/>
    </source>
</evidence>
<proteinExistence type="inferred from homology"/>
<dbReference type="InParanoid" id="A9AWK7"/>
<protein>
    <submittedName>
        <fullName evidence="5">Methyltransferase type 11</fullName>
    </submittedName>
</protein>
<keyword evidence="6" id="KW-1185">Reference proteome</keyword>
<name>A9AWK7_HERA2</name>
<accession>A9AWK7</accession>
<comment type="similarity">
    <text evidence="1">Belongs to the methyltransferase superfamily.</text>
</comment>
<dbReference type="Gene3D" id="3.40.50.150">
    <property type="entry name" value="Vaccinia Virus protein VP39"/>
    <property type="match status" value="1"/>
</dbReference>
<dbReference type="GO" id="GO:0032259">
    <property type="term" value="P:methylation"/>
    <property type="evidence" value="ECO:0007669"/>
    <property type="project" value="UniProtKB-KW"/>
</dbReference>
<dbReference type="AlphaFoldDB" id="A9AWK7"/>
<dbReference type="InterPro" id="IPR051052">
    <property type="entry name" value="Diverse_substrate_MTase"/>
</dbReference>
<feature type="domain" description="Methyltransferase type 11" evidence="4">
    <location>
        <begin position="43"/>
        <end position="138"/>
    </location>
</feature>
<dbReference type="KEGG" id="hau:Haur_4134"/>
<dbReference type="SUPFAM" id="SSF53335">
    <property type="entry name" value="S-adenosyl-L-methionine-dependent methyltransferases"/>
    <property type="match status" value="1"/>
</dbReference>
<organism evidence="5 6">
    <name type="scientific">Herpetosiphon aurantiacus (strain ATCC 23779 / DSM 785 / 114-95)</name>
    <dbReference type="NCBI Taxonomy" id="316274"/>
    <lineage>
        <taxon>Bacteria</taxon>
        <taxon>Bacillati</taxon>
        <taxon>Chloroflexota</taxon>
        <taxon>Chloroflexia</taxon>
        <taxon>Herpetosiphonales</taxon>
        <taxon>Herpetosiphonaceae</taxon>
        <taxon>Herpetosiphon</taxon>
    </lineage>
</organism>
<dbReference type="PANTHER" id="PTHR44942:SF4">
    <property type="entry name" value="METHYLTRANSFERASE TYPE 11 DOMAIN-CONTAINING PROTEIN"/>
    <property type="match status" value="1"/>
</dbReference>
<dbReference type="Proteomes" id="UP000000787">
    <property type="component" value="Chromosome"/>
</dbReference>
<reference evidence="5 6" key="1">
    <citation type="journal article" date="2011" name="Stand. Genomic Sci.">
        <title>Complete genome sequence of the filamentous gliding predatory bacterium Herpetosiphon aurantiacus type strain (114-95(T)).</title>
        <authorList>
            <person name="Kiss H."/>
            <person name="Nett M."/>
            <person name="Domin N."/>
            <person name="Martin K."/>
            <person name="Maresca J.A."/>
            <person name="Copeland A."/>
            <person name="Lapidus A."/>
            <person name="Lucas S."/>
            <person name="Berry K.W."/>
            <person name="Glavina Del Rio T."/>
            <person name="Dalin E."/>
            <person name="Tice H."/>
            <person name="Pitluck S."/>
            <person name="Richardson P."/>
            <person name="Bruce D."/>
            <person name="Goodwin L."/>
            <person name="Han C."/>
            <person name="Detter J.C."/>
            <person name="Schmutz J."/>
            <person name="Brettin T."/>
            <person name="Land M."/>
            <person name="Hauser L."/>
            <person name="Kyrpides N.C."/>
            <person name="Ivanova N."/>
            <person name="Goker M."/>
            <person name="Woyke T."/>
            <person name="Klenk H.P."/>
            <person name="Bryant D.A."/>
        </authorList>
    </citation>
    <scope>NUCLEOTIDE SEQUENCE [LARGE SCALE GENOMIC DNA]</scope>
    <source>
        <strain evidence="6">ATCC 23779 / DSM 785 / 114-95</strain>
    </source>
</reference>
<evidence type="ECO:0000313" key="5">
    <source>
        <dbReference type="EMBL" id="ABX06766.1"/>
    </source>
</evidence>
<dbReference type="Pfam" id="PF08241">
    <property type="entry name" value="Methyltransf_11"/>
    <property type="match status" value="1"/>
</dbReference>